<dbReference type="EMBL" id="ABIY02000121">
    <property type="protein sequence ID" value="EDU99205.1"/>
    <property type="molecule type" value="Genomic_DNA"/>
</dbReference>
<dbReference type="AlphaFoldDB" id="B3JJN7"/>
<name>B3JJN7_9BACT</name>
<keyword evidence="1" id="KW-0732">Signal</keyword>
<protein>
    <recommendedName>
        <fullName evidence="5">Lipoprotein</fullName>
    </recommendedName>
</protein>
<dbReference type="STRING" id="470145.BACCOP_02108"/>
<dbReference type="Proteomes" id="UP000003146">
    <property type="component" value="Unassembled WGS sequence"/>
</dbReference>
<comment type="caution">
    <text evidence="3">The sequence shown here is derived from an EMBL/GenBank/DDBJ whole genome shotgun (WGS) entry which is preliminary data.</text>
</comment>
<accession>B3JJN7</accession>
<dbReference type="OrthoDB" id="1042836at2"/>
<gene>
    <name evidence="3" type="ORF">BACCOP_02108</name>
    <name evidence="2" type="ORF">BACCOP_03771</name>
</gene>
<feature type="chain" id="PRO_5011087264" description="Lipoprotein" evidence="1">
    <location>
        <begin position="23"/>
        <end position="155"/>
    </location>
</feature>
<evidence type="ECO:0000313" key="3">
    <source>
        <dbReference type="EMBL" id="EDV00966.1"/>
    </source>
</evidence>
<reference evidence="3 4" key="2">
    <citation type="submission" date="2008-04" db="EMBL/GenBank/DDBJ databases">
        <authorList>
            <person name="Fulton L."/>
            <person name="Clifton S."/>
            <person name="Fulton B."/>
            <person name="Xu J."/>
            <person name="Minx P."/>
            <person name="Pepin K.H."/>
            <person name="Johnson M."/>
            <person name="Thiruvilangam P."/>
            <person name="Bhonagiri V."/>
            <person name="Nash W.E."/>
            <person name="Mardis E.R."/>
            <person name="Wilson R.K."/>
        </authorList>
    </citation>
    <scope>NUCLEOTIDE SEQUENCE [LARGE SCALE GENOMIC DNA]</scope>
    <source>
        <strain evidence="3 4">DSM 17136</strain>
    </source>
</reference>
<feature type="signal peptide" evidence="1">
    <location>
        <begin position="1"/>
        <end position="22"/>
    </location>
</feature>
<reference evidence="3 4" key="1">
    <citation type="submission" date="2008-04" db="EMBL/GenBank/DDBJ databases">
        <title>Draft genome sequence of Bacteroides coprocola (DSM 17136).</title>
        <authorList>
            <person name="Sudarsanam P."/>
            <person name="Ley R."/>
            <person name="Guruge J."/>
            <person name="Turnbaugh P.J."/>
            <person name="Mahowald M."/>
            <person name="Liep D."/>
            <person name="Gordon J."/>
        </authorList>
    </citation>
    <scope>NUCLEOTIDE SEQUENCE [LARGE SCALE GENOMIC DNA]</scope>
    <source>
        <strain evidence="3 4">DSM 17136</strain>
    </source>
</reference>
<organism evidence="3 4">
    <name type="scientific">Phocaeicola coprocola DSM 17136</name>
    <dbReference type="NCBI Taxonomy" id="470145"/>
    <lineage>
        <taxon>Bacteria</taxon>
        <taxon>Pseudomonadati</taxon>
        <taxon>Bacteroidota</taxon>
        <taxon>Bacteroidia</taxon>
        <taxon>Bacteroidales</taxon>
        <taxon>Bacteroidaceae</taxon>
        <taxon>Phocaeicola</taxon>
    </lineage>
</organism>
<evidence type="ECO:0008006" key="5">
    <source>
        <dbReference type="Google" id="ProtNLM"/>
    </source>
</evidence>
<sequence>MKIFRLVGMVLLALCVNFTSCSDDNEEDPNVYYAYGIYLGDLSTNTDYIETELRINEVEQSIKFRPSYSSSGLDGGAYVTEFHPFTEEQYFYIINRCDIYVNEEITKENLIEKFPELPHEFNFLWQCLGEYEYIAYYPVDSPDGVLNVFVYNKNN</sequence>
<evidence type="ECO:0000256" key="1">
    <source>
        <dbReference type="SAM" id="SignalP"/>
    </source>
</evidence>
<evidence type="ECO:0000313" key="2">
    <source>
        <dbReference type="EMBL" id="EDU99205.1"/>
    </source>
</evidence>
<evidence type="ECO:0000313" key="4">
    <source>
        <dbReference type="Proteomes" id="UP000003146"/>
    </source>
</evidence>
<dbReference type="EMBL" id="ABIY02000086">
    <property type="protein sequence ID" value="EDV00966.1"/>
    <property type="molecule type" value="Genomic_DNA"/>
</dbReference>
<proteinExistence type="predicted"/>
<dbReference type="RefSeq" id="WP_007569774.1">
    <property type="nucleotide sequence ID" value="NZ_DS981490.1"/>
</dbReference>
<dbReference type="HOGENOM" id="CLU_1691951_0_0_10"/>